<dbReference type="InterPro" id="IPR027417">
    <property type="entry name" value="P-loop_NTPase"/>
</dbReference>
<protein>
    <recommendedName>
        <fullName evidence="3">ATPase AAA-type core domain-containing protein</fullName>
    </recommendedName>
</protein>
<evidence type="ECO:0008006" key="3">
    <source>
        <dbReference type="Google" id="ProtNLM"/>
    </source>
</evidence>
<reference evidence="1 2" key="1">
    <citation type="journal article" date="2013" name="Mar. Genomics">
        <title>Expression of sulfatases in Rhodopirellula baltica and the diversity of sulfatases in the genus Rhodopirellula.</title>
        <authorList>
            <person name="Wegner C.E."/>
            <person name="Richter-Heitmann T."/>
            <person name="Klindworth A."/>
            <person name="Klockow C."/>
            <person name="Richter M."/>
            <person name="Achstetter T."/>
            <person name="Glockner F.O."/>
            <person name="Harder J."/>
        </authorList>
    </citation>
    <scope>NUCLEOTIDE SEQUENCE [LARGE SCALE GENOMIC DNA]</scope>
    <source>
        <strain evidence="1 2">SWK14</strain>
    </source>
</reference>
<dbReference type="SUPFAM" id="SSF48371">
    <property type="entry name" value="ARM repeat"/>
    <property type="match status" value="1"/>
</dbReference>
<gene>
    <name evidence="1" type="ORF">RBSWK_02059</name>
</gene>
<evidence type="ECO:0000313" key="1">
    <source>
        <dbReference type="EMBL" id="ELP33923.1"/>
    </source>
</evidence>
<accession>L7CIT1</accession>
<name>L7CIT1_RHOBT</name>
<dbReference type="InterPro" id="IPR016024">
    <property type="entry name" value="ARM-type_fold"/>
</dbReference>
<evidence type="ECO:0000313" key="2">
    <source>
        <dbReference type="Proteomes" id="UP000010959"/>
    </source>
</evidence>
<comment type="caution">
    <text evidence="1">The sequence shown here is derived from an EMBL/GenBank/DDBJ whole genome shotgun (WGS) entry which is preliminary data.</text>
</comment>
<dbReference type="PATRIC" id="fig|993516.3.peg.2198"/>
<organism evidence="1 2">
    <name type="scientific">Rhodopirellula baltica SWK14</name>
    <dbReference type="NCBI Taxonomy" id="993516"/>
    <lineage>
        <taxon>Bacteria</taxon>
        <taxon>Pseudomonadati</taxon>
        <taxon>Planctomycetota</taxon>
        <taxon>Planctomycetia</taxon>
        <taxon>Pirellulales</taxon>
        <taxon>Pirellulaceae</taxon>
        <taxon>Rhodopirellula</taxon>
    </lineage>
</organism>
<proteinExistence type="predicted"/>
<dbReference type="SUPFAM" id="SSF52540">
    <property type="entry name" value="P-loop containing nucleoside triphosphate hydrolases"/>
    <property type="match status" value="1"/>
</dbReference>
<dbReference type="InterPro" id="IPR011989">
    <property type="entry name" value="ARM-like"/>
</dbReference>
<dbReference type="EMBL" id="AMWG01000043">
    <property type="protein sequence ID" value="ELP33923.1"/>
    <property type="molecule type" value="Genomic_DNA"/>
</dbReference>
<dbReference type="RefSeq" id="WP_007337153.1">
    <property type="nucleotide sequence ID" value="NZ_AMWG01000043.1"/>
</dbReference>
<dbReference type="Gene3D" id="1.25.10.10">
    <property type="entry name" value="Leucine-rich Repeat Variant"/>
    <property type="match status" value="1"/>
</dbReference>
<dbReference type="Proteomes" id="UP000010959">
    <property type="component" value="Unassembled WGS sequence"/>
</dbReference>
<sequence length="1545" mass="175739">MAFEPGGYADKLGNRYEGRWVARQLLLLLSEQLTSITLESVGDDETGVDLWVTRLDGTREAQQCKAENGTKFNWSLRDLANRGVLSHLKSQLQRDPAHRFAFVSSTPANQLRDLSRSASDSTGEEESFYNDQIVAGSKDRQHAFAVFCECLELQESDSCDRKIAFDLLTRSDFHLFADDRAQREELKWMAKQSVFGDSVAVIALLANFAEENLRKTIIASDVRQHLKRSGSEPRVLLVDERITPRLDELSKEFKASIGPHLAGGEVIPRQEVDKLKAAVAKQDVDAIVLHGSAGRGKSGVLYQLCQSLDESETPYLAVRLDRKTPVDNPIAFGQKLGLRDSPVNSLCAVAGGRHCILILDQLDALRWTSAHANEGLDVCKALLREVQTMKLMGRQISVVFSCRTFDLEHDPQIKTWLKPSQVFKLQKVEVKDLPEKSVQEFVSGFNVDFGRMTSRRRGLLRSVHNLSMWAEVMESENSSPEFDSGSDLLRAFWKNRRRELEKARFAPSETQRILDSIVAHMEKAASLTAPARIVEQHEGLATELQTLNVIHIERRSISFCHQSHLDFLIASQASESIETDEQSILDWLGSRSKQSLFRREQLRQLLYLLADENSAQLSKSLELLISSNQVRFHIKQLAIETAGQLCPNRELKEFVFSLLDRNEWRDHVYRDVFHSNVEWIEALHEEGRLSQMLLAEESSNYGTAEWLINSVANRIPQVVDSALDTITNAGLTERMSNFLLFSDAESESDRVFEHRLATIPRAVEPPYIHWEKISQVRPDRVIDLLAAFLVDWSRDKEKTRAGRRLTVDHGNEIKAICAAARRVPWLAVRKLTPILVAFVRRKTKEQRAWKNRKESDRVEYPRTKIPSILLRTLNAAYVALAREHPSRFIDLSNRIGGLKSRSVQALLLRSWTALPPNAYADQALEWLLTNPTRLRCGSERRKPRWNEAAKLIRRMSPHCSEDTFRRLEKTLQRYRDPDEKRLAGWWLKYARDGYYRSGFGSAAHFLLPALDPRRRSSETTGRIGVLKRKFADYPKDHFLRSRPRGGMVRSPLGNAAVRRMSDKQWLRLIRNKRIPQRDSVSAKYGKNSITESSVEMFARDFGIVAKCEPERFGNLASRFPADAPPDYLAAVFSALQEKKPPNEVPEADRDAWQPASRESIDRVLDSVGLCDNSYLMRQFCWLILKRTDLEPSERIVSRLIELTRFSDPHYDTPDQVNPSGESKRERVHHFETVAINHVRALAVSAIGSILYEHKNLFPKFESALKPIVHDPHPAVRMALVGACLPIWNLNHALAVDWFIEASVRDLWPASGRSAQRLMNCAFPEFTEQLTPLIEAMVSSEEASISEQGAQEATARWLFFDVFTDLVEASRNGTDAQRLGVARIAANFAKDERYSKTCFPILIEMCDDPNEKIREVTARAFYDKRLLEIPDVSAFMLSFLESEAFDDDPDSLCHALHDFGGSLTSITDVAFTTVKQAIEIQSNPTEKPARRIGLLDRHLTGVILRLYEQSVAPENTHIRDACLDAIDDMLEHRITPSRSFLEEISK</sequence>